<protein>
    <submittedName>
        <fullName evidence="1">Uncharacterized protein</fullName>
    </submittedName>
</protein>
<accession>A0A8X6LSL3</accession>
<dbReference type="EMBL" id="BMAO01037946">
    <property type="protein sequence ID" value="GFR21446.1"/>
    <property type="molecule type" value="Genomic_DNA"/>
</dbReference>
<evidence type="ECO:0000313" key="2">
    <source>
        <dbReference type="Proteomes" id="UP000887116"/>
    </source>
</evidence>
<gene>
    <name evidence="1" type="ORF">TNCT_78371</name>
</gene>
<keyword evidence="2" id="KW-1185">Reference proteome</keyword>
<comment type="caution">
    <text evidence="1">The sequence shown here is derived from an EMBL/GenBank/DDBJ whole genome shotgun (WGS) entry which is preliminary data.</text>
</comment>
<evidence type="ECO:0000313" key="1">
    <source>
        <dbReference type="EMBL" id="GFR21446.1"/>
    </source>
</evidence>
<proteinExistence type="predicted"/>
<organism evidence="1 2">
    <name type="scientific">Trichonephila clavata</name>
    <name type="common">Joro spider</name>
    <name type="synonym">Nephila clavata</name>
    <dbReference type="NCBI Taxonomy" id="2740835"/>
    <lineage>
        <taxon>Eukaryota</taxon>
        <taxon>Metazoa</taxon>
        <taxon>Ecdysozoa</taxon>
        <taxon>Arthropoda</taxon>
        <taxon>Chelicerata</taxon>
        <taxon>Arachnida</taxon>
        <taxon>Araneae</taxon>
        <taxon>Araneomorphae</taxon>
        <taxon>Entelegynae</taxon>
        <taxon>Araneoidea</taxon>
        <taxon>Nephilidae</taxon>
        <taxon>Trichonephila</taxon>
    </lineage>
</organism>
<sequence length="69" mass="7489">MAASFAISGSRCASNCLLKQNVIENANRRSNADNSLFRLLVQVAGEPDGLAFLPKTSRTEVYGSKKRSK</sequence>
<dbReference type="AlphaFoldDB" id="A0A8X6LSL3"/>
<dbReference type="Proteomes" id="UP000887116">
    <property type="component" value="Unassembled WGS sequence"/>
</dbReference>
<reference evidence="1" key="1">
    <citation type="submission" date="2020-07" db="EMBL/GenBank/DDBJ databases">
        <title>Multicomponent nature underlies the extraordinary mechanical properties of spider dragline silk.</title>
        <authorList>
            <person name="Kono N."/>
            <person name="Nakamura H."/>
            <person name="Mori M."/>
            <person name="Yoshida Y."/>
            <person name="Ohtoshi R."/>
            <person name="Malay A.D."/>
            <person name="Moran D.A.P."/>
            <person name="Tomita M."/>
            <person name="Numata K."/>
            <person name="Arakawa K."/>
        </authorList>
    </citation>
    <scope>NUCLEOTIDE SEQUENCE</scope>
</reference>
<name>A0A8X6LSL3_TRICU</name>